<keyword evidence="2" id="KW-1185">Reference proteome</keyword>
<dbReference type="EMBL" id="LGCN01000265">
    <property type="protein sequence ID" value="KOT27507.1"/>
    <property type="molecule type" value="Genomic_DNA"/>
</dbReference>
<sequence length="62" mass="6826">MVMSLGLPYDFSPMTISFRKPAVATTWLCQVVYGPEPLDTVSMSVLSNWVSKSFSRASCSMS</sequence>
<protein>
    <submittedName>
        <fullName evidence="1">Uncharacterized protein</fullName>
    </submittedName>
</protein>
<dbReference type="PATRIC" id="fig|36816.3.peg.7869"/>
<accession>A0A0M9X5E7</accession>
<organism evidence="1 2">
    <name type="scientific">Streptomyces caelestis</name>
    <dbReference type="NCBI Taxonomy" id="36816"/>
    <lineage>
        <taxon>Bacteria</taxon>
        <taxon>Bacillati</taxon>
        <taxon>Actinomycetota</taxon>
        <taxon>Actinomycetes</taxon>
        <taxon>Kitasatosporales</taxon>
        <taxon>Streptomycetaceae</taxon>
        <taxon>Streptomyces</taxon>
    </lineage>
</organism>
<dbReference type="AlphaFoldDB" id="A0A0M9X5E7"/>
<name>A0A0M9X5E7_9ACTN</name>
<reference evidence="1 2" key="1">
    <citation type="submission" date="2015-07" db="EMBL/GenBank/DDBJ databases">
        <authorList>
            <person name="Noorani M."/>
        </authorList>
    </citation>
    <scope>NUCLEOTIDE SEQUENCE [LARGE SCALE GENOMIC DNA]</scope>
    <source>
        <strain evidence="1 2">NRRL B-24567</strain>
    </source>
</reference>
<evidence type="ECO:0000313" key="2">
    <source>
        <dbReference type="Proteomes" id="UP000037773"/>
    </source>
</evidence>
<dbReference type="Proteomes" id="UP000037773">
    <property type="component" value="Unassembled WGS sequence"/>
</dbReference>
<evidence type="ECO:0000313" key="1">
    <source>
        <dbReference type="EMBL" id="KOT27507.1"/>
    </source>
</evidence>
<gene>
    <name evidence="1" type="ORF">ADK41_36240</name>
</gene>
<proteinExistence type="predicted"/>
<comment type="caution">
    <text evidence="1">The sequence shown here is derived from an EMBL/GenBank/DDBJ whole genome shotgun (WGS) entry which is preliminary data.</text>
</comment>